<feature type="region of interest" description="Disordered" evidence="1">
    <location>
        <begin position="1"/>
        <end position="48"/>
    </location>
</feature>
<feature type="compositionally biased region" description="Basic and acidic residues" evidence="1">
    <location>
        <begin position="673"/>
        <end position="685"/>
    </location>
</feature>
<feature type="compositionally biased region" description="Polar residues" evidence="1">
    <location>
        <begin position="626"/>
        <end position="640"/>
    </location>
</feature>
<name>A0ABR1FNU7_AURAN</name>
<gene>
    <name evidence="2" type="ORF">SO694_00197030</name>
</gene>
<feature type="region of interest" description="Disordered" evidence="1">
    <location>
        <begin position="359"/>
        <end position="404"/>
    </location>
</feature>
<feature type="region of interest" description="Disordered" evidence="1">
    <location>
        <begin position="619"/>
        <end position="716"/>
    </location>
</feature>
<feature type="region of interest" description="Disordered" evidence="1">
    <location>
        <begin position="991"/>
        <end position="1020"/>
    </location>
</feature>
<dbReference type="EMBL" id="JBBJCI010000322">
    <property type="protein sequence ID" value="KAK7234461.1"/>
    <property type="molecule type" value="Genomic_DNA"/>
</dbReference>
<dbReference type="Proteomes" id="UP001363151">
    <property type="component" value="Unassembled WGS sequence"/>
</dbReference>
<feature type="region of interest" description="Disordered" evidence="1">
    <location>
        <begin position="855"/>
        <end position="897"/>
    </location>
</feature>
<comment type="caution">
    <text evidence="2">The sequence shown here is derived from an EMBL/GenBank/DDBJ whole genome shotgun (WGS) entry which is preliminary data.</text>
</comment>
<proteinExistence type="predicted"/>
<feature type="compositionally biased region" description="Basic and acidic residues" evidence="1">
    <location>
        <begin position="991"/>
        <end position="1002"/>
    </location>
</feature>
<evidence type="ECO:0000313" key="2">
    <source>
        <dbReference type="EMBL" id="KAK7234461.1"/>
    </source>
</evidence>
<feature type="compositionally biased region" description="Basic residues" evidence="1">
    <location>
        <begin position="432"/>
        <end position="453"/>
    </location>
</feature>
<reference evidence="2 3" key="1">
    <citation type="submission" date="2024-03" db="EMBL/GenBank/DDBJ databases">
        <title>Aureococcus anophagefferens CCMP1851 and Kratosvirus quantuckense: Draft genome of a second virus-susceptible host strain in the model system.</title>
        <authorList>
            <person name="Chase E."/>
            <person name="Truchon A.R."/>
            <person name="Schepens W."/>
            <person name="Wilhelm S.W."/>
        </authorList>
    </citation>
    <scope>NUCLEOTIDE SEQUENCE [LARGE SCALE GENOMIC DNA]</scope>
    <source>
        <strain evidence="2 3">CCMP1851</strain>
    </source>
</reference>
<evidence type="ECO:0000313" key="3">
    <source>
        <dbReference type="Proteomes" id="UP001363151"/>
    </source>
</evidence>
<protein>
    <recommendedName>
        <fullName evidence="4">TFIIS central domain-containing protein</fullName>
    </recommendedName>
</protein>
<feature type="region of interest" description="Disordered" evidence="1">
    <location>
        <begin position="423"/>
        <end position="478"/>
    </location>
</feature>
<organism evidence="2 3">
    <name type="scientific">Aureococcus anophagefferens</name>
    <name type="common">Harmful bloom alga</name>
    <dbReference type="NCBI Taxonomy" id="44056"/>
    <lineage>
        <taxon>Eukaryota</taxon>
        <taxon>Sar</taxon>
        <taxon>Stramenopiles</taxon>
        <taxon>Ochrophyta</taxon>
        <taxon>Pelagophyceae</taxon>
        <taxon>Pelagomonadales</taxon>
        <taxon>Pelagomonadaceae</taxon>
        <taxon>Aureococcus</taxon>
    </lineage>
</organism>
<sequence length="1052" mass="112351">MAPRRLDLRAVAGGGRPAPGHASASQGQPPGSARDELPLTARSRPKAEGHAIDDAELALTHAQEGTRLASALEDVGERHARKLAGLANPGDRTAARGRIYEAAVTLEQAKTSMCFVSELDDGLHRGERLWSCQGVACSLPKERIAALRGDADFPEHGAVVLSTRSALLHEFAAKRCGLVFAVPAPVVAVAHDDDDDYSVTPTESEDETDVRPERFVPRLVKVAPSEVFYCAPADDPAALAASSIAEAPPNAVGVAEDVAVAKGDRLVVVQAPRLCGSVDAANGRVRLFPPGPDAEPRSFGGVVRAVSCDGARFWYDVDPGDHAAHALLGSAGAAIFKTGVDHTSGIRNEGGVVSLVGLRVRPRPSPPPEVGAVKPPASDDDDDDDEASLRRRADRWATPPGAWGRFTHEAASVSGFLRALDAEGRRRERDRPRRKRPAERPVRRKLHTSLSRSHRSDRARTRATKSSAEDTKGDGGLRVVKRKLRAELATYLNHHHQPPPNLDVADQAPQFVASMAAIRGVRAVVRLAVDYSGTKHEDPEGAMAAFLQVARLASVKGPPGDENAAAAAAHVRFLRAASSALRGPATIFDDSDAAHATEAAADAARDRLRASMSRLLTAEEDADAASQGSLRSVGTLDSTKSGGGPLTAATGASSTPFGTVAGASGTSYTTPDSSRDGDSLARDDGGSFFDGGSVGSATNATSVSAEEEEHINEGDELMKKSKIMKEQLARSAAEAVAAIARRATSKGMANLGAADVPESLVVAMKALDETCHVDGSLARVVPWVMSTLRAAVAVARASNLALELRDSRIGRELGYLKPQLASIERTGPLNADATRCWRRIHYLCVQKPAELEAAMEAAEEAEDDDEGDSEEEAADAATRRRRRKELHTPRDRSNDDAALVAAASPHGVANHILGAIRAAKDPIRLHEWDAEGDDRLGRRAVVTRQADDLQRPPPVALPAAEIDELIEKEQRDRLLVHRSVAEEMWGHEAPKAPRKWHLDRPRPPAVSPAKARAELPHPLVPSRALRDRVFDKLMTGRVDEQPHHKRRFGEHK</sequence>
<feature type="compositionally biased region" description="Acidic residues" evidence="1">
    <location>
        <begin position="857"/>
        <end position="874"/>
    </location>
</feature>
<evidence type="ECO:0008006" key="4">
    <source>
        <dbReference type="Google" id="ProtNLM"/>
    </source>
</evidence>
<evidence type="ECO:0000256" key="1">
    <source>
        <dbReference type="SAM" id="MobiDB-lite"/>
    </source>
</evidence>
<feature type="compositionally biased region" description="Basic and acidic residues" evidence="1">
    <location>
        <begin position="886"/>
        <end position="895"/>
    </location>
</feature>
<keyword evidence="3" id="KW-1185">Reference proteome</keyword>
<accession>A0ABR1FNU7</accession>